<dbReference type="EMBL" id="WHJH01000078">
    <property type="protein sequence ID" value="NHZ93543.1"/>
    <property type="molecule type" value="Genomic_DNA"/>
</dbReference>
<evidence type="ECO:0000313" key="1">
    <source>
        <dbReference type="EMBL" id="NHZ93543.1"/>
    </source>
</evidence>
<gene>
    <name evidence="1" type="ORF">F2P45_31755</name>
</gene>
<dbReference type="InterPro" id="IPR038666">
    <property type="entry name" value="SSP1_head-tail_sf"/>
</dbReference>
<dbReference type="NCBIfam" id="TIGR01563">
    <property type="entry name" value="gp16_SPP1"/>
    <property type="match status" value="1"/>
</dbReference>
<proteinExistence type="predicted"/>
<organism evidence="1 2">
    <name type="scientific">Massilia mucilaginosa</name>
    <dbReference type="NCBI Taxonomy" id="2609282"/>
    <lineage>
        <taxon>Bacteria</taxon>
        <taxon>Pseudomonadati</taxon>
        <taxon>Pseudomonadota</taxon>
        <taxon>Betaproteobacteria</taxon>
        <taxon>Burkholderiales</taxon>
        <taxon>Oxalobacteraceae</taxon>
        <taxon>Telluria group</taxon>
        <taxon>Massilia</taxon>
    </lineage>
</organism>
<dbReference type="Gene3D" id="2.40.10.270">
    <property type="entry name" value="Bacteriophage SPP1 head-tail adaptor protein"/>
    <property type="match status" value="1"/>
</dbReference>
<dbReference type="Pfam" id="PF05521">
    <property type="entry name" value="Phage_HCP"/>
    <property type="match status" value="1"/>
</dbReference>
<accession>A0ABX0P2K9</accession>
<reference evidence="1 2" key="1">
    <citation type="submission" date="2019-10" db="EMBL/GenBank/DDBJ databases">
        <title>Taxonomy of Antarctic Massilia spp.: description of Massilia rubra sp. nov., Massilia aquatica sp. nov., Massilia mucilaginosa sp. nov., Massilia frigida sp. nov. isolated from streams, lakes and regoliths.</title>
        <authorList>
            <person name="Holochova P."/>
            <person name="Sedlacek I."/>
            <person name="Kralova S."/>
            <person name="Maslanova I."/>
            <person name="Busse H.-J."/>
            <person name="Stankova E."/>
            <person name="Vrbovska V."/>
            <person name="Kovarovic V."/>
            <person name="Bartak M."/>
            <person name="Svec P."/>
            <person name="Pantucek R."/>
        </authorList>
    </citation>
    <scope>NUCLEOTIDE SEQUENCE [LARGE SCALE GENOMIC DNA]</scope>
    <source>
        <strain evidence="1 2">CCM 8733</strain>
    </source>
</reference>
<name>A0ABX0P2K9_9BURK</name>
<protein>
    <submittedName>
        <fullName evidence="1">Phage head closure protein</fullName>
    </submittedName>
</protein>
<dbReference type="InterPro" id="IPR008767">
    <property type="entry name" value="Phage_SPP1_head-tail_adaptor"/>
</dbReference>
<sequence length="100" mass="11082">MRHLVTIQKPGGRDALGQLLPNGWTTFDTAWADILVVGGLESIKAGAVTAQKKVSIRMRYRTDLTEAMRVLHGTTVYKVLAVLPDERNHQHVDLACETTK</sequence>
<keyword evidence="2" id="KW-1185">Reference proteome</keyword>
<comment type="caution">
    <text evidence="1">The sequence shown here is derived from an EMBL/GenBank/DDBJ whole genome shotgun (WGS) entry which is preliminary data.</text>
</comment>
<evidence type="ECO:0000313" key="2">
    <source>
        <dbReference type="Proteomes" id="UP000609726"/>
    </source>
</evidence>
<dbReference type="Proteomes" id="UP000609726">
    <property type="component" value="Unassembled WGS sequence"/>
</dbReference>